<dbReference type="Gene3D" id="3.40.50.1950">
    <property type="entry name" value="Flavin prenyltransferase-like"/>
    <property type="match status" value="1"/>
</dbReference>
<dbReference type="GO" id="GO:0010181">
    <property type="term" value="F:FMN binding"/>
    <property type="evidence" value="ECO:0000318"/>
    <property type="project" value="GO_Central"/>
</dbReference>
<name>A7RS79_NEMVE</name>
<evidence type="ECO:0000256" key="4">
    <source>
        <dbReference type="ARBA" id="ARBA00070201"/>
    </source>
</evidence>
<dbReference type="HOGENOM" id="CLU_033319_3_2_1"/>
<dbReference type="GO" id="GO:0015937">
    <property type="term" value="P:coenzyme A biosynthetic process"/>
    <property type="evidence" value="ECO:0000318"/>
    <property type="project" value="GO_Central"/>
</dbReference>
<dbReference type="eggNOG" id="KOG0672">
    <property type="taxonomic scope" value="Eukaryota"/>
</dbReference>
<dbReference type="PANTHER" id="PTHR14359:SF6">
    <property type="entry name" value="PHOSPHOPANTOTHENOYLCYSTEINE DECARBOXYLASE"/>
    <property type="match status" value="1"/>
</dbReference>
<comment type="function">
    <text evidence="3">Catalyzes the decarboxylation of the cysteine moiety of 4-phosphopantothenoylcysteine to form 4'-phosphopantotheine and this reaction forms part of the biosynthesis of coenzyme A.</text>
</comment>
<evidence type="ECO:0000256" key="2">
    <source>
        <dbReference type="ARBA" id="ARBA00038350"/>
    </source>
</evidence>
<evidence type="ECO:0000313" key="7">
    <source>
        <dbReference type="EMBL" id="EDO45763.1"/>
    </source>
</evidence>
<dbReference type="SUPFAM" id="SSF52507">
    <property type="entry name" value="Homo-oligomeric flavin-containing Cys decarboxylases, HFCD"/>
    <property type="match status" value="1"/>
</dbReference>
<organism evidence="7 8">
    <name type="scientific">Nematostella vectensis</name>
    <name type="common">Starlet sea anemone</name>
    <dbReference type="NCBI Taxonomy" id="45351"/>
    <lineage>
        <taxon>Eukaryota</taxon>
        <taxon>Metazoa</taxon>
        <taxon>Cnidaria</taxon>
        <taxon>Anthozoa</taxon>
        <taxon>Hexacorallia</taxon>
        <taxon>Actiniaria</taxon>
        <taxon>Edwardsiidae</taxon>
        <taxon>Nematostella</taxon>
    </lineage>
</organism>
<dbReference type="Pfam" id="PF02441">
    <property type="entry name" value="Flavoprotein"/>
    <property type="match status" value="1"/>
</dbReference>
<dbReference type="GO" id="GO:0004633">
    <property type="term" value="F:phosphopantothenoylcysteine decarboxylase activity"/>
    <property type="evidence" value="ECO:0000318"/>
    <property type="project" value="GO_Central"/>
</dbReference>
<evidence type="ECO:0000256" key="3">
    <source>
        <dbReference type="ARBA" id="ARBA00056708"/>
    </source>
</evidence>
<dbReference type="PANTHER" id="PTHR14359">
    <property type="entry name" value="HOMO-OLIGOMERIC FLAVIN CONTAINING CYS DECARBOXYLASE FAMILY"/>
    <property type="match status" value="1"/>
</dbReference>
<dbReference type="FunFam" id="3.40.50.1950:FF:000004">
    <property type="entry name" value="Phosphopantothenoylcysteine decarboxylase"/>
    <property type="match status" value="1"/>
</dbReference>
<evidence type="ECO:0000256" key="1">
    <source>
        <dbReference type="ARBA" id="ARBA00022993"/>
    </source>
</evidence>
<protein>
    <recommendedName>
        <fullName evidence="4">Phosphopantothenoylcysteine decarboxylase</fullName>
    </recommendedName>
    <alternativeName>
        <fullName evidence="5">CoaC</fullName>
    </alternativeName>
</protein>
<gene>
    <name evidence="7" type="ORF">NEMVEDRAFT_v1g162161</name>
</gene>
<dbReference type="InterPro" id="IPR036551">
    <property type="entry name" value="Flavin_trans-like"/>
</dbReference>
<dbReference type="STRING" id="45351.A7RS79"/>
<evidence type="ECO:0000313" key="8">
    <source>
        <dbReference type="Proteomes" id="UP000001593"/>
    </source>
</evidence>
<keyword evidence="1" id="KW-0173">Coenzyme A biosynthesis</keyword>
<dbReference type="EMBL" id="DS469533">
    <property type="protein sequence ID" value="EDO45763.1"/>
    <property type="molecule type" value="Genomic_DNA"/>
</dbReference>
<accession>A7RS79</accession>
<dbReference type="AlphaFoldDB" id="A7RS79"/>
<dbReference type="PhylomeDB" id="A7RS79"/>
<evidence type="ECO:0000259" key="6">
    <source>
        <dbReference type="Pfam" id="PF02441"/>
    </source>
</evidence>
<dbReference type="InParanoid" id="A7RS79"/>
<dbReference type="OMA" id="KGLACGD"/>
<dbReference type="Proteomes" id="UP000001593">
    <property type="component" value="Unassembled WGS sequence"/>
</dbReference>
<dbReference type="GO" id="GO:0071513">
    <property type="term" value="C:phosphopantothenoylcysteine decarboxylase complex"/>
    <property type="evidence" value="ECO:0000318"/>
    <property type="project" value="GO_Central"/>
</dbReference>
<comment type="similarity">
    <text evidence="2">Belongs to the HFCD (homooligomeric flavin containing Cys decarboxylase) superfamily.</text>
</comment>
<reference evidence="7 8" key="1">
    <citation type="journal article" date="2007" name="Science">
        <title>Sea anemone genome reveals ancestral eumetazoan gene repertoire and genomic organization.</title>
        <authorList>
            <person name="Putnam N.H."/>
            <person name="Srivastava M."/>
            <person name="Hellsten U."/>
            <person name="Dirks B."/>
            <person name="Chapman J."/>
            <person name="Salamov A."/>
            <person name="Terry A."/>
            <person name="Shapiro H."/>
            <person name="Lindquist E."/>
            <person name="Kapitonov V.V."/>
            <person name="Jurka J."/>
            <person name="Genikhovich G."/>
            <person name="Grigoriev I.V."/>
            <person name="Lucas S.M."/>
            <person name="Steele R.E."/>
            <person name="Finnerty J.R."/>
            <person name="Technau U."/>
            <person name="Martindale M.Q."/>
            <person name="Rokhsar D.S."/>
        </authorList>
    </citation>
    <scope>NUCLEOTIDE SEQUENCE [LARGE SCALE GENOMIC DNA]</scope>
    <source>
        <strain evidence="8">CH2 X CH6</strain>
    </source>
</reference>
<dbReference type="InterPro" id="IPR003382">
    <property type="entry name" value="Flavoprotein"/>
</dbReference>
<feature type="domain" description="Flavoprotein" evidence="6">
    <location>
        <begin position="14"/>
        <end position="192"/>
    </location>
</feature>
<sequence>MADDAEKNLAKNFNVLVGVTGSVAAIKLQKLVNELLSFSNPKIALKIVATENSMHFFNIDDIPIKVYRDQDEWQTWSSLSDPVLHIELRRWADMMVIAPLDANTMAKLANGICDNLLTCIVRAWDTKKTLLFCPAMNTYMWEHPLTSEHIERLCRLGYVQISPISKKLACGDVGVGAMAEVETIVSTVLKHLNK</sequence>
<keyword evidence="8" id="KW-1185">Reference proteome</keyword>
<evidence type="ECO:0000256" key="5">
    <source>
        <dbReference type="ARBA" id="ARBA00082063"/>
    </source>
</evidence>
<proteinExistence type="inferred from homology"/>